<keyword evidence="2" id="KW-1185">Reference proteome</keyword>
<dbReference type="GeneID" id="37109790"/>
<sequence length="347" mass="38914">CKNYFKDGIIPESAPFRSNLHICDLTSAPTNNQNHEYGVEISRQLMPIFSTLGDTSLPPCSCHDIKAVRQHIDDYIHTAPNTHPDDYSFFTEKHDTSLDSVCRYVLRDVIQWWACWVGSLDNDKHRWKVLYVALATITDDLMIPPLHLVNGTFRFLGHTLANVLAGLRSENVHPDDIKFLEMCLWRQYIVQYLEKRDPELRAMLVGKATLMTQFRVVTANVAGTAVAVLAGVEIQSQGVVDTAVEMMGIGCCLSMDMAKEALSVLKGEKTETVAGDREQSKSELRWVYARCIEYLNGHACAPVTKRFATSGLVYVFLMDRYRERLNGVRVPISTALQAVLDDLVGGG</sequence>
<dbReference type="Proteomes" id="UP000246702">
    <property type="component" value="Unassembled WGS sequence"/>
</dbReference>
<dbReference type="RefSeq" id="XP_025472592.1">
    <property type="nucleotide sequence ID" value="XM_025607647.1"/>
</dbReference>
<dbReference type="OrthoDB" id="4658148at2759"/>
<evidence type="ECO:0000313" key="1">
    <source>
        <dbReference type="EMBL" id="PWY95831.1"/>
    </source>
</evidence>
<reference evidence="1 2" key="1">
    <citation type="submission" date="2016-12" db="EMBL/GenBank/DDBJ databases">
        <title>The genomes of Aspergillus section Nigri reveals drivers in fungal speciation.</title>
        <authorList>
            <consortium name="DOE Joint Genome Institute"/>
            <person name="Vesth T.C."/>
            <person name="Nybo J."/>
            <person name="Theobald S."/>
            <person name="Brandl J."/>
            <person name="Frisvad J.C."/>
            <person name="Nielsen K.F."/>
            <person name="Lyhne E.K."/>
            <person name="Kogle M.E."/>
            <person name="Kuo A."/>
            <person name="Riley R."/>
            <person name="Clum A."/>
            <person name="Nolan M."/>
            <person name="Lipzen A."/>
            <person name="Salamov A."/>
            <person name="Henrissat B."/>
            <person name="Wiebenga A."/>
            <person name="De Vries R.P."/>
            <person name="Grigoriev I.V."/>
            <person name="Mortensen U.H."/>
            <person name="Andersen M.R."/>
            <person name="Baker S.E."/>
        </authorList>
    </citation>
    <scope>NUCLEOTIDE SEQUENCE [LARGE SCALE GENOMIC DNA]</scope>
    <source>
        <strain evidence="1 2">CBS 115572</strain>
    </source>
</reference>
<protein>
    <recommendedName>
        <fullName evidence="3">Terpenoid synthase</fullName>
    </recommendedName>
</protein>
<accession>A0A317XCI5</accession>
<dbReference type="EMBL" id="MSFK01000002">
    <property type="protein sequence ID" value="PWY95831.1"/>
    <property type="molecule type" value="Genomic_DNA"/>
</dbReference>
<name>A0A317XCI5_9EURO</name>
<proteinExistence type="predicted"/>
<gene>
    <name evidence="1" type="ORF">BO94DRAFT_455286</name>
</gene>
<evidence type="ECO:0000313" key="2">
    <source>
        <dbReference type="Proteomes" id="UP000246702"/>
    </source>
</evidence>
<feature type="non-terminal residue" evidence="1">
    <location>
        <position position="1"/>
    </location>
</feature>
<organism evidence="1 2">
    <name type="scientific">Aspergillus sclerotioniger CBS 115572</name>
    <dbReference type="NCBI Taxonomy" id="1450535"/>
    <lineage>
        <taxon>Eukaryota</taxon>
        <taxon>Fungi</taxon>
        <taxon>Dikarya</taxon>
        <taxon>Ascomycota</taxon>
        <taxon>Pezizomycotina</taxon>
        <taxon>Eurotiomycetes</taxon>
        <taxon>Eurotiomycetidae</taxon>
        <taxon>Eurotiales</taxon>
        <taxon>Aspergillaceae</taxon>
        <taxon>Aspergillus</taxon>
        <taxon>Aspergillus subgen. Circumdati</taxon>
    </lineage>
</organism>
<dbReference type="AlphaFoldDB" id="A0A317XCI5"/>
<evidence type="ECO:0008006" key="3">
    <source>
        <dbReference type="Google" id="ProtNLM"/>
    </source>
</evidence>
<comment type="caution">
    <text evidence="1">The sequence shown here is derived from an EMBL/GenBank/DDBJ whole genome shotgun (WGS) entry which is preliminary data.</text>
</comment>